<dbReference type="Gene3D" id="2.70.150.10">
    <property type="entry name" value="Calcium-transporting ATPase, cytoplasmic transduction domain A"/>
    <property type="match status" value="1"/>
</dbReference>
<dbReference type="InterPro" id="IPR008250">
    <property type="entry name" value="ATPase_P-typ_transduc_dom_A_sf"/>
</dbReference>
<organism evidence="5 6">
    <name type="scientific">Lentilactobacillus buchneri DSM 20057</name>
    <dbReference type="NCBI Taxonomy" id="1423728"/>
    <lineage>
        <taxon>Bacteria</taxon>
        <taxon>Bacillati</taxon>
        <taxon>Bacillota</taxon>
        <taxon>Bacilli</taxon>
        <taxon>Lactobacillales</taxon>
        <taxon>Lactobacillaceae</taxon>
        <taxon>Lentilactobacillus</taxon>
    </lineage>
</organism>
<comment type="subcellular location">
    <subcellularLocation>
        <location evidence="1">Membrane</location>
        <topology evidence="1">Multi-pass membrane protein</topology>
    </subcellularLocation>
</comment>
<dbReference type="GO" id="GO:1990573">
    <property type="term" value="P:potassium ion import across plasma membrane"/>
    <property type="evidence" value="ECO:0007669"/>
    <property type="project" value="TreeGrafter"/>
</dbReference>
<name>A0A4R5NND9_LENBU</name>
<feature type="domain" description="P-type ATPase A" evidence="4">
    <location>
        <begin position="3"/>
        <end position="40"/>
    </location>
</feature>
<evidence type="ECO:0000313" key="5">
    <source>
        <dbReference type="EMBL" id="TDG76969.1"/>
    </source>
</evidence>
<accession>A0A4R5NND9</accession>
<dbReference type="GO" id="GO:0036376">
    <property type="term" value="P:sodium ion export across plasma membrane"/>
    <property type="evidence" value="ECO:0007669"/>
    <property type="project" value="TreeGrafter"/>
</dbReference>
<dbReference type="PANTHER" id="PTHR43294">
    <property type="entry name" value="SODIUM/POTASSIUM-TRANSPORTING ATPASE SUBUNIT ALPHA"/>
    <property type="match status" value="1"/>
</dbReference>
<dbReference type="GO" id="GO:1902600">
    <property type="term" value="P:proton transmembrane transport"/>
    <property type="evidence" value="ECO:0007669"/>
    <property type="project" value="TreeGrafter"/>
</dbReference>
<evidence type="ECO:0000256" key="3">
    <source>
        <dbReference type="SAM" id="Phobius"/>
    </source>
</evidence>
<proteinExistence type="inferred from homology"/>
<dbReference type="PANTHER" id="PTHR43294:SF20">
    <property type="entry name" value="P-TYPE ATPASE"/>
    <property type="match status" value="1"/>
</dbReference>
<dbReference type="Gene3D" id="1.20.1110.10">
    <property type="entry name" value="Calcium-transporting ATPase, transmembrane domain"/>
    <property type="match status" value="1"/>
</dbReference>
<dbReference type="InterPro" id="IPR050510">
    <property type="entry name" value="Cation_transp_ATPase_P-type"/>
</dbReference>
<dbReference type="Proteomes" id="UP000295181">
    <property type="component" value="Unassembled WGS sequence"/>
</dbReference>
<comment type="similarity">
    <text evidence="2">Belongs to the cation transport ATPase (P-type) (TC 3.A.3) family. Type IIA subfamily.</text>
</comment>
<evidence type="ECO:0000259" key="4">
    <source>
        <dbReference type="Pfam" id="PF00122"/>
    </source>
</evidence>
<dbReference type="SUPFAM" id="SSF81653">
    <property type="entry name" value="Calcium ATPase, transduction domain A"/>
    <property type="match status" value="1"/>
</dbReference>
<evidence type="ECO:0000256" key="1">
    <source>
        <dbReference type="ARBA" id="ARBA00004141"/>
    </source>
</evidence>
<sequence>MADRTNMGYSGSMVVNGNGIGVVVATGMATELGKISGLMQQVDDQKTPIEKSVHGLSKKLMIIAAVIIAVTIGYDLVK</sequence>
<keyword evidence="3" id="KW-0472">Membrane</keyword>
<dbReference type="AlphaFoldDB" id="A0A4R5NND9"/>
<dbReference type="InterPro" id="IPR059000">
    <property type="entry name" value="ATPase_P-type_domA"/>
</dbReference>
<dbReference type="GO" id="GO:0030007">
    <property type="term" value="P:intracellular potassium ion homeostasis"/>
    <property type="evidence" value="ECO:0007669"/>
    <property type="project" value="TreeGrafter"/>
</dbReference>
<protein>
    <recommendedName>
        <fullName evidence="4">P-type ATPase A domain-containing protein</fullName>
    </recommendedName>
</protein>
<reference evidence="5 6" key="1">
    <citation type="journal article" date="2019" name="Appl. Microbiol. Biotechnol.">
        <title>Uncovering carbohydrate metabolism through a genotype-phenotype association study of 56 lactic acid bacteria genomes.</title>
        <authorList>
            <person name="Buron-Moles G."/>
            <person name="Chailyan A."/>
            <person name="Dolejs I."/>
            <person name="Forster J."/>
            <person name="Miks M.H."/>
        </authorList>
    </citation>
    <scope>NUCLEOTIDE SEQUENCE [LARGE SCALE GENOMIC DNA]</scope>
    <source>
        <strain evidence="5 6">ATCC 4005</strain>
    </source>
</reference>
<evidence type="ECO:0000256" key="2">
    <source>
        <dbReference type="ARBA" id="ARBA00005675"/>
    </source>
</evidence>
<feature type="transmembrane region" description="Helical" evidence="3">
    <location>
        <begin position="60"/>
        <end position="77"/>
    </location>
</feature>
<dbReference type="GO" id="GO:0005886">
    <property type="term" value="C:plasma membrane"/>
    <property type="evidence" value="ECO:0007669"/>
    <property type="project" value="TreeGrafter"/>
</dbReference>
<dbReference type="Pfam" id="PF00122">
    <property type="entry name" value="E1-E2_ATPase"/>
    <property type="match status" value="1"/>
</dbReference>
<dbReference type="GO" id="GO:0006883">
    <property type="term" value="P:intracellular sodium ion homeostasis"/>
    <property type="evidence" value="ECO:0007669"/>
    <property type="project" value="TreeGrafter"/>
</dbReference>
<keyword evidence="3" id="KW-0812">Transmembrane</keyword>
<comment type="caution">
    <text evidence="5">The sequence shown here is derived from an EMBL/GenBank/DDBJ whole genome shotgun (WGS) entry which is preliminary data.</text>
</comment>
<evidence type="ECO:0000313" key="6">
    <source>
        <dbReference type="Proteomes" id="UP000295181"/>
    </source>
</evidence>
<keyword evidence="3" id="KW-1133">Transmembrane helix</keyword>
<dbReference type="EMBL" id="PUFP01000056">
    <property type="protein sequence ID" value="TDG76969.1"/>
    <property type="molecule type" value="Genomic_DNA"/>
</dbReference>
<dbReference type="GO" id="GO:0005391">
    <property type="term" value="F:P-type sodium:potassium-exchanging transporter activity"/>
    <property type="evidence" value="ECO:0007669"/>
    <property type="project" value="TreeGrafter"/>
</dbReference>
<gene>
    <name evidence="5" type="ORF">C5L32_001948</name>
</gene>